<evidence type="ECO:0000256" key="6">
    <source>
        <dbReference type="ARBA" id="ARBA00022692"/>
    </source>
</evidence>
<keyword evidence="8 12" id="KW-1133">Transmembrane helix</keyword>
<evidence type="ECO:0000256" key="4">
    <source>
        <dbReference type="ARBA" id="ARBA00015435"/>
    </source>
</evidence>
<evidence type="ECO:0000256" key="7">
    <source>
        <dbReference type="ARBA" id="ARBA00022927"/>
    </source>
</evidence>
<evidence type="ECO:0000256" key="3">
    <source>
        <dbReference type="ARBA" id="ARBA00013657"/>
    </source>
</evidence>
<evidence type="ECO:0000256" key="2">
    <source>
        <dbReference type="ARBA" id="ARBA00008445"/>
    </source>
</evidence>
<dbReference type="EMBL" id="OM827248">
    <property type="protein sequence ID" value="WAJ57579.1"/>
    <property type="molecule type" value="Genomic_DNA"/>
</dbReference>
<evidence type="ECO:0000313" key="13">
    <source>
        <dbReference type="EMBL" id="WAJ57579.1"/>
    </source>
</evidence>
<keyword evidence="6 12" id="KW-0812">Transmembrane</keyword>
<keyword evidence="5" id="KW-0813">Transport</keyword>
<keyword evidence="13" id="KW-0150">Chloroplast</keyword>
<evidence type="ECO:0000256" key="12">
    <source>
        <dbReference type="SAM" id="Phobius"/>
    </source>
</evidence>
<keyword evidence="13" id="KW-0934">Plastid</keyword>
<reference evidence="13" key="1">
    <citation type="submission" date="2022-02" db="EMBL/GenBank/DDBJ databases">
        <authorList>
            <person name="Wang Y."/>
            <person name="Chen N."/>
        </authorList>
    </citation>
    <scope>NUCLEOTIDE SEQUENCE</scope>
</reference>
<evidence type="ECO:0000256" key="10">
    <source>
        <dbReference type="ARBA" id="ARBA00023136"/>
    </source>
</evidence>
<keyword evidence="10 12" id="KW-0472">Membrane</keyword>
<geneLocation type="chloroplast" evidence="13"/>
<gene>
    <name evidence="13" type="primary">secG</name>
</gene>
<dbReference type="InterPro" id="IPR004692">
    <property type="entry name" value="SecG"/>
</dbReference>
<evidence type="ECO:0000256" key="11">
    <source>
        <dbReference type="ARBA" id="ARBA00025638"/>
    </source>
</evidence>
<dbReference type="AlphaFoldDB" id="A0A9E9BR39"/>
<sequence>MLKLIWLIINILLILLILIRIPNNAGLTSFATKSDFLGSPTSAEKFLNGFTWFLILCYFLLAIKLNFSI</sequence>
<proteinExistence type="inferred from homology"/>
<dbReference type="NCBIfam" id="TIGR00810">
    <property type="entry name" value="secG"/>
    <property type="match status" value="1"/>
</dbReference>
<comment type="function">
    <text evidence="11">Involved in protein export. Participates in an early event of protein translocation across the chloroplast thylakoid membrane.</text>
</comment>
<protein>
    <recommendedName>
        <fullName evidence="4">Probable protein-export membrane protein SecG</fullName>
    </recommendedName>
    <alternativeName>
        <fullName evidence="3">Probable protein-export membrane protein secG</fullName>
    </alternativeName>
</protein>
<accession>A0A9E9BR39</accession>
<dbReference type="GO" id="GO:0016020">
    <property type="term" value="C:membrane"/>
    <property type="evidence" value="ECO:0007669"/>
    <property type="project" value="UniProtKB-SubCell"/>
</dbReference>
<name>A0A9E9BR39_9STRA</name>
<comment type="similarity">
    <text evidence="2">Belongs to the SecG family.</text>
</comment>
<evidence type="ECO:0000256" key="5">
    <source>
        <dbReference type="ARBA" id="ARBA00022448"/>
    </source>
</evidence>
<evidence type="ECO:0000256" key="9">
    <source>
        <dbReference type="ARBA" id="ARBA00023010"/>
    </source>
</evidence>
<dbReference type="Pfam" id="PF03840">
    <property type="entry name" value="SecG"/>
    <property type="match status" value="1"/>
</dbReference>
<feature type="transmembrane region" description="Helical" evidence="12">
    <location>
        <begin position="47"/>
        <end position="67"/>
    </location>
</feature>
<organism evidence="13">
    <name type="scientific">Actinocyclus sp.</name>
    <name type="common">in: diatoms</name>
    <dbReference type="NCBI Taxonomy" id="1923973"/>
    <lineage>
        <taxon>Eukaryota</taxon>
        <taxon>Sar</taxon>
        <taxon>Stramenopiles</taxon>
        <taxon>Ochrophyta</taxon>
        <taxon>Bacillariophyta</taxon>
        <taxon>Coscinodiscophyceae</taxon>
        <taxon>Coscinodiscophycidae</taxon>
        <taxon>Coscinodiscales</taxon>
        <taxon>Hemidiscaceae</taxon>
        <taxon>Actinocyclus</taxon>
    </lineage>
</organism>
<evidence type="ECO:0000256" key="8">
    <source>
        <dbReference type="ARBA" id="ARBA00022989"/>
    </source>
</evidence>
<keyword evidence="7" id="KW-0653">Protein transport</keyword>
<comment type="subcellular location">
    <subcellularLocation>
        <location evidence="1">Membrane</location>
        <topology evidence="1">Multi-pass membrane protein</topology>
    </subcellularLocation>
</comment>
<keyword evidence="9" id="KW-0811">Translocation</keyword>
<dbReference type="GO" id="GO:0015450">
    <property type="term" value="F:protein-transporting ATPase activity"/>
    <property type="evidence" value="ECO:0007669"/>
    <property type="project" value="InterPro"/>
</dbReference>
<dbReference type="GO" id="GO:0009306">
    <property type="term" value="P:protein secretion"/>
    <property type="evidence" value="ECO:0007669"/>
    <property type="project" value="InterPro"/>
</dbReference>
<evidence type="ECO:0000256" key="1">
    <source>
        <dbReference type="ARBA" id="ARBA00004141"/>
    </source>
</evidence>